<reference evidence="5 6" key="1">
    <citation type="submission" date="2015-08" db="EMBL/GenBank/DDBJ databases">
        <title>The complete genome sequence of Bacillus beveridgei MLTeJB.</title>
        <authorList>
            <person name="Hanson T.E."/>
            <person name="Mesa C."/>
            <person name="Basesman S.M."/>
            <person name="Oremland R.S."/>
        </authorList>
    </citation>
    <scope>NUCLEOTIDE SEQUENCE [LARGE SCALE GENOMIC DNA]</scope>
    <source>
        <strain evidence="5 6">MLTeJB</strain>
    </source>
</reference>
<evidence type="ECO:0000259" key="3">
    <source>
        <dbReference type="PROSITE" id="PS50887"/>
    </source>
</evidence>
<dbReference type="PROSITE" id="PS50112">
    <property type="entry name" value="PAS"/>
    <property type="match status" value="2"/>
</dbReference>
<dbReference type="CDD" id="cd00077">
    <property type="entry name" value="HDc"/>
    <property type="match status" value="1"/>
</dbReference>
<dbReference type="RefSeq" id="WP_084007382.1">
    <property type="nucleotide sequence ID" value="NZ_CP012502.1"/>
</dbReference>
<accession>A0A1D7QXU9</accession>
<dbReference type="PROSITE" id="PS51832">
    <property type="entry name" value="HD_GYP"/>
    <property type="match status" value="1"/>
</dbReference>
<dbReference type="InterPro" id="IPR001610">
    <property type="entry name" value="PAC"/>
</dbReference>
<dbReference type="SMART" id="SM00267">
    <property type="entry name" value="GGDEF"/>
    <property type="match status" value="1"/>
</dbReference>
<sequence>MPRQKNTCETSLISVTQLSDFMNYVPGAMYQYRVTPSGNGVFDFASEGISDIFGCKAEEAMMDQQVVLDAIHPDDLDDVFSVTFQVAKEGGLWDARFRVNHPEYGLIWVQGYSRAESLEDGSVRFHGHFRDVSEEESIKQTAIHYQEQTARNNRLLESIFDHMPAGLWLVKPDGSIPMSNRWFQENYQVDRMQQSVCQEGDRDAFESEETIVREEEITFSDGEVHTVRSVKVPLKDDADRITGLLGIGMDITDYKQIEEALHLEKEMFRTTLMSLGDGVIATDNKGRVTLMNRMAEKLTGFRMDEATGEFFDKVFYIINEHTREKCDSLVYKILKTGENSEMEKDKLLKNKYGKEIPVEDSAAPIRSIDGGVKGAVIVFRDHTVEKERIRQIEYLSFHDQLTDLYNRRFLEEELNRLNTERNFPLSVLILDVNGLKLLNDAFGHAKGDELLRKVAKTIRQQCRADDIIARVGGDEFTIVLPKTDPQEVEIIVERISEGLKQFNVGGLPITASFGFETKFREEEPTEHILRKAEEKMYRQKIADKQKIAYQAVETIMQTFFDSFPNEEEHAERVGLYAEMIGTEMGVDRLRIQELKTAGLVHDIGKVALPLEMMVKADRLSEDEREEIERHPEVGYNILNAVNQYGNLSEIVLAHHEKWDGSGYPKGLKKQEIPLEARIIAVAEAYETMTTKQAYREAMPEEDALAVLQKESGRQFDPEVVAHFLSIREP</sequence>
<feature type="domain" description="GGDEF" evidence="3">
    <location>
        <begin position="423"/>
        <end position="552"/>
    </location>
</feature>
<dbReference type="Pfam" id="PF00990">
    <property type="entry name" value="GGDEF"/>
    <property type="match status" value="1"/>
</dbReference>
<dbReference type="NCBIfam" id="TIGR00229">
    <property type="entry name" value="sensory_box"/>
    <property type="match status" value="1"/>
</dbReference>
<dbReference type="InterPro" id="IPR037522">
    <property type="entry name" value="HD_GYP_dom"/>
</dbReference>
<dbReference type="STRING" id="632773.BBEV_2492"/>
<dbReference type="InterPro" id="IPR000160">
    <property type="entry name" value="GGDEF_dom"/>
</dbReference>
<evidence type="ECO:0000259" key="2">
    <source>
        <dbReference type="PROSITE" id="PS50113"/>
    </source>
</evidence>
<dbReference type="SMART" id="SM00091">
    <property type="entry name" value="PAS"/>
    <property type="match status" value="3"/>
</dbReference>
<dbReference type="InterPro" id="IPR035965">
    <property type="entry name" value="PAS-like_dom_sf"/>
</dbReference>
<proteinExistence type="predicted"/>
<dbReference type="CDD" id="cd01949">
    <property type="entry name" value="GGDEF"/>
    <property type="match status" value="1"/>
</dbReference>
<dbReference type="Proteomes" id="UP000094463">
    <property type="component" value="Chromosome"/>
</dbReference>
<dbReference type="Gene3D" id="3.30.450.20">
    <property type="entry name" value="PAS domain"/>
    <property type="match status" value="3"/>
</dbReference>
<gene>
    <name evidence="5" type="ORF">BBEV_2492</name>
</gene>
<dbReference type="GO" id="GO:0016787">
    <property type="term" value="F:hydrolase activity"/>
    <property type="evidence" value="ECO:0007669"/>
    <property type="project" value="UniProtKB-KW"/>
</dbReference>
<dbReference type="SMART" id="SM00471">
    <property type="entry name" value="HDc"/>
    <property type="match status" value="1"/>
</dbReference>
<dbReference type="PANTHER" id="PTHR43155">
    <property type="entry name" value="CYCLIC DI-GMP PHOSPHODIESTERASE PA4108-RELATED"/>
    <property type="match status" value="1"/>
</dbReference>
<dbReference type="SUPFAM" id="SSF55785">
    <property type="entry name" value="PYP-like sensor domain (PAS domain)"/>
    <property type="match status" value="3"/>
</dbReference>
<dbReference type="SUPFAM" id="SSF109604">
    <property type="entry name" value="HD-domain/PDEase-like"/>
    <property type="match status" value="1"/>
</dbReference>
<dbReference type="Pfam" id="PF13487">
    <property type="entry name" value="HD_5"/>
    <property type="match status" value="1"/>
</dbReference>
<keyword evidence="6" id="KW-1185">Reference proteome</keyword>
<dbReference type="Gene3D" id="1.10.3210.10">
    <property type="entry name" value="Hypothetical protein af1432"/>
    <property type="match status" value="1"/>
</dbReference>
<dbReference type="EMBL" id="CP012502">
    <property type="protein sequence ID" value="AOM83832.1"/>
    <property type="molecule type" value="Genomic_DNA"/>
</dbReference>
<dbReference type="InterPro" id="IPR013767">
    <property type="entry name" value="PAS_fold"/>
</dbReference>
<dbReference type="InterPro" id="IPR029787">
    <property type="entry name" value="Nucleotide_cyclase"/>
</dbReference>
<dbReference type="Pfam" id="PF00989">
    <property type="entry name" value="PAS"/>
    <property type="match status" value="1"/>
</dbReference>
<dbReference type="AlphaFoldDB" id="A0A1D7QXU9"/>
<feature type="domain" description="PAS" evidence="1">
    <location>
        <begin position="264"/>
        <end position="337"/>
    </location>
</feature>
<dbReference type="SMART" id="SM00086">
    <property type="entry name" value="PAC"/>
    <property type="match status" value="3"/>
</dbReference>
<dbReference type="PROSITE" id="PS50887">
    <property type="entry name" value="GGDEF"/>
    <property type="match status" value="1"/>
</dbReference>
<feature type="domain" description="HD-GYP" evidence="4">
    <location>
        <begin position="544"/>
        <end position="729"/>
    </location>
</feature>
<dbReference type="PANTHER" id="PTHR43155:SF2">
    <property type="entry name" value="CYCLIC DI-GMP PHOSPHODIESTERASE PA4108"/>
    <property type="match status" value="1"/>
</dbReference>
<dbReference type="PROSITE" id="PS50113">
    <property type="entry name" value="PAC"/>
    <property type="match status" value="1"/>
</dbReference>
<protein>
    <submittedName>
        <fullName evidence="5">Diguanylate cyclase (GGDEF) with PAS/PAC sensor domain(S) and HD metal dependent phosphohydrolase motif</fullName>
    </submittedName>
</protein>
<dbReference type="InterPro" id="IPR003607">
    <property type="entry name" value="HD/PDEase_dom"/>
</dbReference>
<keyword evidence="5" id="KW-0378">Hydrolase</keyword>
<evidence type="ECO:0000259" key="4">
    <source>
        <dbReference type="PROSITE" id="PS51832"/>
    </source>
</evidence>
<dbReference type="PATRIC" id="fig|632773.3.peg.2607"/>
<dbReference type="KEGG" id="bbev:BBEV_2492"/>
<dbReference type="InterPro" id="IPR000014">
    <property type="entry name" value="PAS"/>
</dbReference>
<dbReference type="Pfam" id="PF08447">
    <property type="entry name" value="PAS_3"/>
    <property type="match status" value="1"/>
</dbReference>
<dbReference type="InterPro" id="IPR013655">
    <property type="entry name" value="PAS_fold_3"/>
</dbReference>
<feature type="domain" description="PAC" evidence="2">
    <location>
        <begin position="205"/>
        <end position="263"/>
    </location>
</feature>
<evidence type="ECO:0000259" key="1">
    <source>
        <dbReference type="PROSITE" id="PS50112"/>
    </source>
</evidence>
<dbReference type="GO" id="GO:0006355">
    <property type="term" value="P:regulation of DNA-templated transcription"/>
    <property type="evidence" value="ECO:0007669"/>
    <property type="project" value="InterPro"/>
</dbReference>
<evidence type="ECO:0000313" key="6">
    <source>
        <dbReference type="Proteomes" id="UP000094463"/>
    </source>
</evidence>
<evidence type="ECO:0000313" key="5">
    <source>
        <dbReference type="EMBL" id="AOM83832.1"/>
    </source>
</evidence>
<dbReference type="OrthoDB" id="9759601at2"/>
<dbReference type="InterPro" id="IPR043128">
    <property type="entry name" value="Rev_trsase/Diguanyl_cyclase"/>
</dbReference>
<dbReference type="NCBIfam" id="TIGR00254">
    <property type="entry name" value="GGDEF"/>
    <property type="match status" value="1"/>
</dbReference>
<organism evidence="5 6">
    <name type="scientific">Salisediminibacterium beveridgei</name>
    <dbReference type="NCBI Taxonomy" id="632773"/>
    <lineage>
        <taxon>Bacteria</taxon>
        <taxon>Bacillati</taxon>
        <taxon>Bacillota</taxon>
        <taxon>Bacilli</taxon>
        <taxon>Bacillales</taxon>
        <taxon>Bacillaceae</taxon>
        <taxon>Salisediminibacterium</taxon>
    </lineage>
</organism>
<name>A0A1D7QXU9_9BACI</name>
<dbReference type="CDD" id="cd00130">
    <property type="entry name" value="PAS"/>
    <property type="match status" value="2"/>
</dbReference>
<feature type="domain" description="PAS" evidence="1">
    <location>
        <begin position="39"/>
        <end position="90"/>
    </location>
</feature>
<dbReference type="SUPFAM" id="SSF55073">
    <property type="entry name" value="Nucleotide cyclase"/>
    <property type="match status" value="1"/>
</dbReference>
<dbReference type="Gene3D" id="3.30.70.270">
    <property type="match status" value="1"/>
</dbReference>
<dbReference type="InterPro" id="IPR000700">
    <property type="entry name" value="PAS-assoc_C"/>
</dbReference>